<evidence type="ECO:0000313" key="1">
    <source>
        <dbReference type="EMBL" id="WEA14114.1"/>
    </source>
</evidence>
<dbReference type="Proteomes" id="UP001217324">
    <property type="component" value="Chromosome"/>
</dbReference>
<proteinExistence type="predicted"/>
<dbReference type="EMBL" id="CP118627">
    <property type="protein sequence ID" value="WEA14114.1"/>
    <property type="molecule type" value="Genomic_DNA"/>
</dbReference>
<evidence type="ECO:0000313" key="2">
    <source>
        <dbReference type="Proteomes" id="UP001217324"/>
    </source>
</evidence>
<reference evidence="1" key="1">
    <citation type="submission" date="2023-02" db="EMBL/GenBank/DDBJ databases">
        <title>Comparative genomics and fermentation flavor characterization of five lactic acid bacteria reveal flavor biosynthesis metabolic pathways in fermented muskmelon puree.</title>
        <authorList>
            <person name="Yuan L."/>
            <person name="Li M."/>
            <person name="Xu X."/>
            <person name="Lao F."/>
            <person name="Wu J."/>
        </authorList>
    </citation>
    <scope>NUCLEOTIDE SEQUENCE</scope>
    <source>
        <strain evidence="1">Pa-2</strain>
    </source>
</reference>
<name>A0AAX3NCH0_9LACT</name>
<dbReference type="RefSeq" id="WP_274978381.1">
    <property type="nucleotide sequence ID" value="NZ_CP118627.1"/>
</dbReference>
<organism evidence="1 2">
    <name type="scientific">Lactococcus garvieae</name>
    <dbReference type="NCBI Taxonomy" id="1363"/>
    <lineage>
        <taxon>Bacteria</taxon>
        <taxon>Bacillati</taxon>
        <taxon>Bacillota</taxon>
        <taxon>Bacilli</taxon>
        <taxon>Lactobacillales</taxon>
        <taxon>Streptococcaceae</taxon>
        <taxon>Lactococcus</taxon>
    </lineage>
</organism>
<sequence length="60" mass="6890">MENQNFSDAFNDTDRLINIAREAVLKEQAKMMIAEMYSNGITSKEVRILAKELLILSKDK</sequence>
<dbReference type="AlphaFoldDB" id="A0AAX3NCH0"/>
<gene>
    <name evidence="1" type="ORF">PWF74_01115</name>
</gene>
<protein>
    <submittedName>
        <fullName evidence="1">Uncharacterized protein</fullName>
    </submittedName>
</protein>
<accession>A0AAX3NCH0</accession>